<feature type="binding site" evidence="5">
    <location>
        <position position="120"/>
    </location>
    <ligand>
        <name>ATP</name>
        <dbReference type="ChEBI" id="CHEBI:30616"/>
    </ligand>
</feature>
<evidence type="ECO:0000256" key="7">
    <source>
        <dbReference type="RuleBase" id="RU003331"/>
    </source>
</evidence>
<dbReference type="GO" id="GO:0005524">
    <property type="term" value="F:ATP binding"/>
    <property type="evidence" value="ECO:0007669"/>
    <property type="project" value="UniProtKB-UniRule"/>
</dbReference>
<keyword evidence="5" id="KW-0963">Cytoplasm</keyword>
<comment type="function">
    <text evidence="5">Catalyzes the reversible transfer of the terminal phosphate group between ATP and AMP. Plays an important role in cellular energy homeostasis and in adenine nucleotide metabolism.</text>
</comment>
<keyword evidence="4 5" id="KW-0418">Kinase</keyword>
<dbReference type="SUPFAM" id="SSF52540">
    <property type="entry name" value="P-loop containing nucleoside triphosphate hydrolases"/>
    <property type="match status" value="2"/>
</dbReference>
<evidence type="ECO:0000256" key="6">
    <source>
        <dbReference type="RuleBase" id="RU003330"/>
    </source>
</evidence>
<dbReference type="EMBL" id="MGAQ01000015">
    <property type="protein sequence ID" value="OGK50524.1"/>
    <property type="molecule type" value="Genomic_DNA"/>
</dbReference>
<keyword evidence="1 5" id="KW-0808">Transferase</keyword>
<dbReference type="PRINTS" id="PR00094">
    <property type="entry name" value="ADENYLTKNASE"/>
</dbReference>
<organism evidence="8 9">
    <name type="scientific">Candidatus Roizmanbacteria bacterium RIFCSPLOWO2_01_FULL_40_42</name>
    <dbReference type="NCBI Taxonomy" id="1802066"/>
    <lineage>
        <taxon>Bacteria</taxon>
        <taxon>Candidatus Roizmaniibacteriota</taxon>
    </lineage>
</organism>
<feature type="binding site" evidence="5">
    <location>
        <position position="164"/>
    </location>
    <ligand>
        <name>ATP</name>
        <dbReference type="ChEBI" id="CHEBI:30616"/>
    </ligand>
</feature>
<evidence type="ECO:0000313" key="8">
    <source>
        <dbReference type="EMBL" id="OGK50524.1"/>
    </source>
</evidence>
<evidence type="ECO:0000256" key="4">
    <source>
        <dbReference type="ARBA" id="ARBA00022777"/>
    </source>
</evidence>
<dbReference type="GO" id="GO:0044209">
    <property type="term" value="P:AMP salvage"/>
    <property type="evidence" value="ECO:0007669"/>
    <property type="project" value="UniProtKB-UniRule"/>
</dbReference>
<comment type="similarity">
    <text evidence="5 6">Belongs to the adenylate kinase family.</text>
</comment>
<evidence type="ECO:0000256" key="2">
    <source>
        <dbReference type="ARBA" id="ARBA00022727"/>
    </source>
</evidence>
<keyword evidence="2 5" id="KW-0545">Nucleotide biosynthesis</keyword>
<feature type="binding site" evidence="5">
    <location>
        <position position="31"/>
    </location>
    <ligand>
        <name>AMP</name>
        <dbReference type="ChEBI" id="CHEBI:456215"/>
    </ligand>
</feature>
<comment type="catalytic activity">
    <reaction evidence="5 7">
        <text>AMP + ATP = 2 ADP</text>
        <dbReference type="Rhea" id="RHEA:12973"/>
        <dbReference type="ChEBI" id="CHEBI:30616"/>
        <dbReference type="ChEBI" id="CHEBI:456215"/>
        <dbReference type="ChEBI" id="CHEBI:456216"/>
        <dbReference type="EC" id="2.7.4.3"/>
    </reaction>
</comment>
<evidence type="ECO:0000256" key="1">
    <source>
        <dbReference type="ARBA" id="ARBA00022679"/>
    </source>
</evidence>
<comment type="caution">
    <text evidence="5">Lacks conserved residue(s) required for the propagation of feature annotation.</text>
</comment>
<dbReference type="EC" id="2.7.4.3" evidence="5 7"/>
<dbReference type="GO" id="GO:0005737">
    <property type="term" value="C:cytoplasm"/>
    <property type="evidence" value="ECO:0007669"/>
    <property type="project" value="UniProtKB-SubCell"/>
</dbReference>
<gene>
    <name evidence="5" type="primary">adk</name>
    <name evidence="8" type="ORF">A3B50_01945</name>
</gene>
<dbReference type="Proteomes" id="UP000178558">
    <property type="component" value="Unassembled WGS sequence"/>
</dbReference>
<dbReference type="Gene3D" id="3.40.50.300">
    <property type="entry name" value="P-loop containing nucleotide triphosphate hydrolases"/>
    <property type="match status" value="2"/>
</dbReference>
<keyword evidence="3 5" id="KW-0547">Nucleotide-binding</keyword>
<feature type="region of interest" description="NMP" evidence="5">
    <location>
        <begin position="30"/>
        <end position="59"/>
    </location>
</feature>
<sequence length="376" mass="43784">MKIVLTGIQGSGKSTQGNLLSKQLNLPYLSTGHIFRQLAKKKTQLGRYIKTVMNSGLLIPDSKTIQIVNNYLSRKEYKRGYILDGFPRTIEQAKKFKNDIDKFIFLEIPDKEALWRISHRNDSGRDDETVEAVRMRIEEFNKHTKPVIEHYDKLGKLETVDGTQKIEDVNEDILKSLGKQLIKNQVQSWSQKTKSIIAIVGLPGVGKTEAADYFAKEEKLPVISFGKIINDYVDSHGLKHSIETHEKLRVDFRKKHGMEAMAYLSKDKIRELLEKHMIIVIDGLYSWEEFKFLKKEFPEVKVYLLALFADKKTRYSRISKRTYRSDLHGEDRDIHELEETNKGNPIAFADFMVKNNFSIQDFHDKLEDVYREIYYS</sequence>
<dbReference type="PROSITE" id="PS00113">
    <property type="entry name" value="ADENYLATE_KINASE"/>
    <property type="match status" value="1"/>
</dbReference>
<dbReference type="UniPathway" id="UPA00588">
    <property type="reaction ID" value="UER00649"/>
</dbReference>
<dbReference type="InterPro" id="IPR027417">
    <property type="entry name" value="P-loop_NTPase"/>
</dbReference>
<comment type="subcellular location">
    <subcellularLocation>
        <location evidence="5 7">Cytoplasm</location>
    </subcellularLocation>
</comment>
<dbReference type="CDD" id="cd01428">
    <property type="entry name" value="ADK"/>
    <property type="match status" value="1"/>
</dbReference>
<comment type="caution">
    <text evidence="8">The sequence shown here is derived from an EMBL/GenBank/DDBJ whole genome shotgun (WGS) entry which is preliminary data.</text>
</comment>
<dbReference type="Pfam" id="PF13238">
    <property type="entry name" value="AAA_18"/>
    <property type="match status" value="1"/>
</dbReference>
<proteinExistence type="inferred from homology"/>
<keyword evidence="5 7" id="KW-0067">ATP-binding</keyword>
<reference evidence="8 9" key="1">
    <citation type="journal article" date="2016" name="Nat. Commun.">
        <title>Thousands of microbial genomes shed light on interconnected biogeochemical processes in an aquifer system.</title>
        <authorList>
            <person name="Anantharaman K."/>
            <person name="Brown C.T."/>
            <person name="Hug L.A."/>
            <person name="Sharon I."/>
            <person name="Castelle C.J."/>
            <person name="Probst A.J."/>
            <person name="Thomas B.C."/>
            <person name="Singh A."/>
            <person name="Wilkins M.J."/>
            <person name="Karaoz U."/>
            <person name="Brodie E.L."/>
            <person name="Williams K.H."/>
            <person name="Hubbard S.S."/>
            <person name="Banfield J.F."/>
        </authorList>
    </citation>
    <scope>NUCLEOTIDE SEQUENCE [LARGE SCALE GENOMIC DNA]</scope>
</reference>
<name>A0A1F7J4I3_9BACT</name>
<feature type="binding site" evidence="5">
    <location>
        <begin position="10"/>
        <end position="15"/>
    </location>
    <ligand>
        <name>ATP</name>
        <dbReference type="ChEBI" id="CHEBI:30616"/>
    </ligand>
</feature>
<accession>A0A1F7J4I3</accession>
<dbReference type="GO" id="GO:0004017">
    <property type="term" value="F:AMP kinase activity"/>
    <property type="evidence" value="ECO:0007669"/>
    <property type="project" value="UniProtKB-UniRule"/>
</dbReference>
<dbReference type="PANTHER" id="PTHR23359">
    <property type="entry name" value="NUCLEOTIDE KINASE"/>
    <property type="match status" value="1"/>
</dbReference>
<dbReference type="Pfam" id="PF00406">
    <property type="entry name" value="ADK"/>
    <property type="match status" value="1"/>
</dbReference>
<feature type="binding site" evidence="5">
    <location>
        <position position="36"/>
    </location>
    <ligand>
        <name>AMP</name>
        <dbReference type="ChEBI" id="CHEBI:456215"/>
    </ligand>
</feature>
<comment type="pathway">
    <text evidence="5">Purine metabolism; AMP biosynthesis via salvage pathway; AMP from ADP: step 1/1.</text>
</comment>
<evidence type="ECO:0000256" key="3">
    <source>
        <dbReference type="ARBA" id="ARBA00022741"/>
    </source>
</evidence>
<comment type="subunit">
    <text evidence="5 7">Monomer.</text>
</comment>
<feature type="binding site" evidence="5">
    <location>
        <position position="92"/>
    </location>
    <ligand>
        <name>AMP</name>
        <dbReference type="ChEBI" id="CHEBI:456215"/>
    </ligand>
</feature>
<feature type="binding site" evidence="5">
    <location>
        <begin position="57"/>
        <end position="59"/>
    </location>
    <ligand>
        <name>AMP</name>
        <dbReference type="ChEBI" id="CHEBI:456215"/>
    </ligand>
</feature>
<dbReference type="AlphaFoldDB" id="A0A1F7J4I3"/>
<evidence type="ECO:0000313" key="9">
    <source>
        <dbReference type="Proteomes" id="UP000178558"/>
    </source>
</evidence>
<dbReference type="InterPro" id="IPR000850">
    <property type="entry name" value="Adenylat/UMP-CMP_kin"/>
</dbReference>
<protein>
    <recommendedName>
        <fullName evidence="5 7">Adenylate kinase</fullName>
        <shortName evidence="5">AK</shortName>
        <ecNumber evidence="5 7">2.7.4.3</ecNumber>
    </recommendedName>
    <alternativeName>
        <fullName evidence="5">ATP-AMP transphosphorylase</fullName>
    </alternativeName>
    <alternativeName>
        <fullName evidence="5">ATP:AMP phosphotransferase</fullName>
    </alternativeName>
    <alternativeName>
        <fullName evidence="5">Adenylate monophosphate kinase</fullName>
    </alternativeName>
</protein>
<comment type="domain">
    <text evidence="5">Consists of three domains, a large central CORE domain and two small peripheral domains, NMPbind and LID, which undergo movements during catalysis. The LID domain closes over the site of phosphoryl transfer upon ATP binding. Assembling and dissambling the active center during each catalytic cycle provides an effective means to prevent ATP hydrolysis.</text>
</comment>
<feature type="binding site" evidence="5">
    <location>
        <begin position="85"/>
        <end position="88"/>
    </location>
    <ligand>
        <name>AMP</name>
        <dbReference type="ChEBI" id="CHEBI:456215"/>
    </ligand>
</feature>
<dbReference type="InterPro" id="IPR033690">
    <property type="entry name" value="Adenylat_kinase_CS"/>
</dbReference>
<feature type="binding site" evidence="5">
    <location>
        <position position="136"/>
    </location>
    <ligand>
        <name>AMP</name>
        <dbReference type="ChEBI" id="CHEBI:456215"/>
    </ligand>
</feature>
<dbReference type="HAMAP" id="MF_00235">
    <property type="entry name" value="Adenylate_kinase_Adk"/>
    <property type="match status" value="1"/>
</dbReference>
<evidence type="ECO:0000256" key="5">
    <source>
        <dbReference type="HAMAP-Rule" id="MF_00235"/>
    </source>
</evidence>
<feature type="binding site" evidence="5">
    <location>
        <position position="125"/>
    </location>
    <ligand>
        <name>AMP</name>
        <dbReference type="ChEBI" id="CHEBI:456215"/>
    </ligand>
</feature>